<dbReference type="PANTHER" id="PTHR31373:SF17">
    <property type="entry name" value="OS06G0652100 PROTEIN"/>
    <property type="match status" value="1"/>
</dbReference>
<reference evidence="3" key="1">
    <citation type="journal article" date="2010" name="Nat. Biotechnol.">
        <title>Draft genome sequence of the oilseed species Ricinus communis.</title>
        <authorList>
            <person name="Chan A.P."/>
            <person name="Crabtree J."/>
            <person name="Zhao Q."/>
            <person name="Lorenzi H."/>
            <person name="Orvis J."/>
            <person name="Puiu D."/>
            <person name="Melake-Berhan A."/>
            <person name="Jones K.M."/>
            <person name="Redman J."/>
            <person name="Chen G."/>
            <person name="Cahoon E.B."/>
            <person name="Gedil M."/>
            <person name="Stanke M."/>
            <person name="Haas B.J."/>
            <person name="Wortman J.R."/>
            <person name="Fraser-Liggett C.M."/>
            <person name="Ravel J."/>
            <person name="Rabinowicz P.D."/>
        </authorList>
    </citation>
    <scope>NUCLEOTIDE SEQUENCE [LARGE SCALE GENOMIC DNA]</scope>
    <source>
        <strain evidence="3">cv. Hale</strain>
    </source>
</reference>
<dbReference type="Pfam" id="PF25043">
    <property type="entry name" value="DUF7788"/>
    <property type="match status" value="1"/>
</dbReference>
<evidence type="ECO:0000313" key="3">
    <source>
        <dbReference type="Proteomes" id="UP000008311"/>
    </source>
</evidence>
<evidence type="ECO:0000259" key="1">
    <source>
        <dbReference type="Pfam" id="PF25043"/>
    </source>
</evidence>
<dbReference type="InterPro" id="IPR011205">
    <property type="entry name" value="UCP015417_vWA"/>
</dbReference>
<dbReference type="Proteomes" id="UP000008311">
    <property type="component" value="Unassembled WGS sequence"/>
</dbReference>
<protein>
    <recommendedName>
        <fullName evidence="1">DUF7788 domain-containing protein</fullName>
    </recommendedName>
</protein>
<dbReference type="InParanoid" id="B9RQ97"/>
<sequence>MQKVNKLKNSIAICDVSDKMIGTPMEASIALGLLVSELSEKAWKGKIITFSANPTLQVIKGDSLLEKTEFVRNMDWGESSNFQKVFDLILQVAVEGKLKEDEMIKRVFVFSDMEFDTASSTPNETDYQVILKKFSDKGYGKVIPEIVFWNLRQSKATPVLATQKGTALVSGFSKNLMKLFLDRDGEGDIDPVSIMEAAISGEEYQTLAVID</sequence>
<dbReference type="PIRSF" id="PIRSF015417">
    <property type="entry name" value="T31B5_30_vWA"/>
    <property type="match status" value="1"/>
</dbReference>
<keyword evidence="3" id="KW-1185">Reference proteome</keyword>
<dbReference type="Gene3D" id="3.40.50.410">
    <property type="entry name" value="von Willebrand factor, type A domain"/>
    <property type="match status" value="1"/>
</dbReference>
<dbReference type="InterPro" id="IPR056690">
    <property type="entry name" value="DUF7788"/>
</dbReference>
<evidence type="ECO:0000313" key="2">
    <source>
        <dbReference type="EMBL" id="EEF46336.1"/>
    </source>
</evidence>
<dbReference type="InterPro" id="IPR036465">
    <property type="entry name" value="vWFA_dom_sf"/>
</dbReference>
<proteinExistence type="predicted"/>
<dbReference type="EMBL" id="EQ973801">
    <property type="protein sequence ID" value="EEF46336.1"/>
    <property type="molecule type" value="Genomic_DNA"/>
</dbReference>
<organism evidence="2 3">
    <name type="scientific">Ricinus communis</name>
    <name type="common">Castor bean</name>
    <dbReference type="NCBI Taxonomy" id="3988"/>
    <lineage>
        <taxon>Eukaryota</taxon>
        <taxon>Viridiplantae</taxon>
        <taxon>Streptophyta</taxon>
        <taxon>Embryophyta</taxon>
        <taxon>Tracheophyta</taxon>
        <taxon>Spermatophyta</taxon>
        <taxon>Magnoliopsida</taxon>
        <taxon>eudicotyledons</taxon>
        <taxon>Gunneridae</taxon>
        <taxon>Pentapetalae</taxon>
        <taxon>rosids</taxon>
        <taxon>fabids</taxon>
        <taxon>Malpighiales</taxon>
        <taxon>Euphorbiaceae</taxon>
        <taxon>Acalyphoideae</taxon>
        <taxon>Acalypheae</taxon>
        <taxon>Ricinus</taxon>
    </lineage>
</organism>
<dbReference type="eggNOG" id="ENOG502QT1I">
    <property type="taxonomic scope" value="Eukaryota"/>
</dbReference>
<feature type="domain" description="DUF7788" evidence="1">
    <location>
        <begin position="9"/>
        <end position="187"/>
    </location>
</feature>
<dbReference type="STRING" id="3988.B9RQ97"/>
<accession>B9RQ97</accession>
<name>B9RQ97_RICCO</name>
<dbReference type="AlphaFoldDB" id="B9RQ97"/>
<gene>
    <name evidence="2" type="ORF">RCOM_1486950</name>
</gene>
<dbReference type="PANTHER" id="PTHR31373">
    <property type="entry name" value="OS06G0652100 PROTEIN"/>
    <property type="match status" value="1"/>
</dbReference>